<dbReference type="EMBL" id="JBITWC010000004">
    <property type="protein sequence ID" value="MFI8749089.1"/>
    <property type="molecule type" value="Genomic_DNA"/>
</dbReference>
<evidence type="ECO:0000256" key="1">
    <source>
        <dbReference type="SAM" id="MobiDB-lite"/>
    </source>
</evidence>
<evidence type="ECO:0008006" key="4">
    <source>
        <dbReference type="Google" id="ProtNLM"/>
    </source>
</evidence>
<accession>A0ABW8BPF0</accession>
<gene>
    <name evidence="2" type="ORF">ACIGG6_03635</name>
</gene>
<feature type="region of interest" description="Disordered" evidence="1">
    <location>
        <begin position="52"/>
        <end position="79"/>
    </location>
</feature>
<evidence type="ECO:0000313" key="3">
    <source>
        <dbReference type="Proteomes" id="UP001614338"/>
    </source>
</evidence>
<dbReference type="SUPFAM" id="SSF47598">
    <property type="entry name" value="Ribbon-helix-helix"/>
    <property type="match status" value="1"/>
</dbReference>
<reference evidence="2 3" key="1">
    <citation type="submission" date="2024-10" db="EMBL/GenBank/DDBJ databases">
        <title>The Natural Products Discovery Center: Release of the First 8490 Sequenced Strains for Exploring Actinobacteria Biosynthetic Diversity.</title>
        <authorList>
            <person name="Kalkreuter E."/>
            <person name="Kautsar S.A."/>
            <person name="Yang D."/>
            <person name="Bader C.D."/>
            <person name="Teijaro C.N."/>
            <person name="Fluegel L."/>
            <person name="Davis C.M."/>
            <person name="Simpson J.R."/>
            <person name="Lauterbach L."/>
            <person name="Steele A.D."/>
            <person name="Gui C."/>
            <person name="Meng S."/>
            <person name="Li G."/>
            <person name="Viehrig K."/>
            <person name="Ye F."/>
            <person name="Su P."/>
            <person name="Kiefer A.F."/>
            <person name="Nichols A."/>
            <person name="Cepeda A.J."/>
            <person name="Yan W."/>
            <person name="Fan B."/>
            <person name="Jiang Y."/>
            <person name="Adhikari A."/>
            <person name="Zheng C.-J."/>
            <person name="Schuster L."/>
            <person name="Cowan T.M."/>
            <person name="Smanski M.J."/>
            <person name="Chevrette M.G."/>
            <person name="De Carvalho L.P.S."/>
            <person name="Shen B."/>
        </authorList>
    </citation>
    <scope>NUCLEOTIDE SEQUENCE [LARGE SCALE GENOMIC DNA]</scope>
    <source>
        <strain evidence="2 3">NPDC077409</strain>
    </source>
</reference>
<dbReference type="Gene3D" id="1.10.1220.10">
    <property type="entry name" value="Met repressor-like"/>
    <property type="match status" value="1"/>
</dbReference>
<dbReference type="Proteomes" id="UP001614338">
    <property type="component" value="Unassembled WGS sequence"/>
</dbReference>
<dbReference type="InterPro" id="IPR010985">
    <property type="entry name" value="Ribbon_hlx_hlx"/>
</dbReference>
<name>A0ABW8BPF0_9GAMM</name>
<organism evidence="2 3">
    <name type="scientific">Vreelandella lionensis</name>
    <dbReference type="NCBI Taxonomy" id="1144478"/>
    <lineage>
        <taxon>Bacteria</taxon>
        <taxon>Pseudomonadati</taxon>
        <taxon>Pseudomonadota</taxon>
        <taxon>Gammaproteobacteria</taxon>
        <taxon>Oceanospirillales</taxon>
        <taxon>Halomonadaceae</taxon>
        <taxon>Vreelandella</taxon>
    </lineage>
</organism>
<dbReference type="RefSeq" id="WP_399842331.1">
    <property type="nucleotide sequence ID" value="NZ_JBITWC010000004.1"/>
</dbReference>
<protein>
    <recommendedName>
        <fullName evidence="4">Ribbon-helix-helix protein CopG domain-containing protein</fullName>
    </recommendedName>
</protein>
<keyword evidence="3" id="KW-1185">Reference proteome</keyword>
<dbReference type="InterPro" id="IPR013321">
    <property type="entry name" value="Arc_rbn_hlx_hlx"/>
</dbReference>
<proteinExistence type="predicted"/>
<comment type="caution">
    <text evidence="2">The sequence shown here is derived from an EMBL/GenBank/DDBJ whole genome shotgun (WGS) entry which is preliminary data.</text>
</comment>
<sequence>MSKRSPQFNLRLEPKLRDWLAEKAQSTRLSRTWIVNDLIQQAMHNEQQLKSVKEEALDAATPRASETQHQSLTKGTAHE</sequence>
<evidence type="ECO:0000313" key="2">
    <source>
        <dbReference type="EMBL" id="MFI8749089.1"/>
    </source>
</evidence>
<feature type="compositionally biased region" description="Polar residues" evidence="1">
    <location>
        <begin position="64"/>
        <end position="79"/>
    </location>
</feature>